<evidence type="ECO:0000256" key="1">
    <source>
        <dbReference type="SAM" id="MobiDB-lite"/>
    </source>
</evidence>
<reference evidence="2" key="1">
    <citation type="submission" date="2021-06" db="EMBL/GenBank/DDBJ databases">
        <authorList>
            <person name="Kallberg Y."/>
            <person name="Tangrot J."/>
            <person name="Rosling A."/>
        </authorList>
    </citation>
    <scope>NUCLEOTIDE SEQUENCE</scope>
    <source>
        <strain evidence="2">MA453B</strain>
    </source>
</reference>
<evidence type="ECO:0000313" key="2">
    <source>
        <dbReference type="EMBL" id="CAG8585644.1"/>
    </source>
</evidence>
<feature type="region of interest" description="Disordered" evidence="1">
    <location>
        <begin position="32"/>
        <end position="52"/>
    </location>
</feature>
<proteinExistence type="predicted"/>
<protein>
    <submittedName>
        <fullName evidence="2">5410_t:CDS:1</fullName>
    </submittedName>
</protein>
<organism evidence="2 3">
    <name type="scientific">Dentiscutata erythropus</name>
    <dbReference type="NCBI Taxonomy" id="1348616"/>
    <lineage>
        <taxon>Eukaryota</taxon>
        <taxon>Fungi</taxon>
        <taxon>Fungi incertae sedis</taxon>
        <taxon>Mucoromycota</taxon>
        <taxon>Glomeromycotina</taxon>
        <taxon>Glomeromycetes</taxon>
        <taxon>Diversisporales</taxon>
        <taxon>Gigasporaceae</taxon>
        <taxon>Dentiscutata</taxon>
    </lineage>
</organism>
<dbReference type="Proteomes" id="UP000789405">
    <property type="component" value="Unassembled WGS sequence"/>
</dbReference>
<name>A0A9N9C3X7_9GLOM</name>
<dbReference type="AlphaFoldDB" id="A0A9N9C3X7"/>
<feature type="non-terminal residue" evidence="2">
    <location>
        <position position="1"/>
    </location>
</feature>
<gene>
    <name evidence="2" type="ORF">DERYTH_LOCUS6911</name>
</gene>
<keyword evidence="3" id="KW-1185">Reference proteome</keyword>
<sequence>MASSTTASWLRSEKQRVDALDLNTYKMLCDKQQQQRLHDEEEQRLHDEKKQL</sequence>
<accession>A0A9N9C3X7</accession>
<feature type="compositionally biased region" description="Basic and acidic residues" evidence="1">
    <location>
        <begin position="36"/>
        <end position="52"/>
    </location>
</feature>
<dbReference type="EMBL" id="CAJVPY010003236">
    <property type="protein sequence ID" value="CAG8585644.1"/>
    <property type="molecule type" value="Genomic_DNA"/>
</dbReference>
<evidence type="ECO:0000313" key="3">
    <source>
        <dbReference type="Proteomes" id="UP000789405"/>
    </source>
</evidence>
<comment type="caution">
    <text evidence="2">The sequence shown here is derived from an EMBL/GenBank/DDBJ whole genome shotgun (WGS) entry which is preliminary data.</text>
</comment>